<feature type="domain" description="S1 motif" evidence="7">
    <location>
        <begin position="112"/>
        <end position="180"/>
    </location>
</feature>
<dbReference type="InterPro" id="IPR000110">
    <property type="entry name" value="Ribosomal_bS1"/>
</dbReference>
<dbReference type="HOGENOM" id="CLU_015805_2_1_12"/>
<dbReference type="NCBIfam" id="TIGR00717">
    <property type="entry name" value="rpsA"/>
    <property type="match status" value="1"/>
</dbReference>
<keyword evidence="2" id="KW-0677">Repeat</keyword>
<dbReference type="KEGG" id="ssm:Spirs_2056"/>
<dbReference type="GO" id="GO:0003735">
    <property type="term" value="F:structural constituent of ribosome"/>
    <property type="evidence" value="ECO:0007669"/>
    <property type="project" value="InterPro"/>
</dbReference>
<dbReference type="STRING" id="573413.Spirs_2056"/>
<dbReference type="GO" id="GO:0006412">
    <property type="term" value="P:translation"/>
    <property type="evidence" value="ECO:0007669"/>
    <property type="project" value="InterPro"/>
</dbReference>
<evidence type="ECO:0000313" key="8">
    <source>
        <dbReference type="EMBL" id="ADK81178.1"/>
    </source>
</evidence>
<accession>E1R2Z2</accession>
<dbReference type="InterPro" id="IPR035104">
    <property type="entry name" value="Ribosomal_protein_S1-like"/>
</dbReference>
<feature type="domain" description="S1 motif" evidence="7">
    <location>
        <begin position="286"/>
        <end position="356"/>
    </location>
</feature>
<gene>
    <name evidence="8" type="ordered locus">Spirs_2056</name>
</gene>
<dbReference type="GO" id="GO:0022627">
    <property type="term" value="C:cytosolic small ribosomal subunit"/>
    <property type="evidence" value="ECO:0007669"/>
    <property type="project" value="TreeGrafter"/>
</dbReference>
<keyword evidence="3 6" id="KW-0694">RNA-binding</keyword>
<dbReference type="RefSeq" id="WP_013254642.1">
    <property type="nucleotide sequence ID" value="NC_014364.1"/>
</dbReference>
<dbReference type="InterPro" id="IPR050437">
    <property type="entry name" value="Ribos_protein_bS1-like"/>
</dbReference>
<dbReference type="eggNOG" id="COG0539">
    <property type="taxonomic scope" value="Bacteria"/>
</dbReference>
<dbReference type="SUPFAM" id="SSF50249">
    <property type="entry name" value="Nucleic acid-binding proteins"/>
    <property type="match status" value="6"/>
</dbReference>
<keyword evidence="9" id="KW-1185">Reference proteome</keyword>
<reference evidence="8 9" key="1">
    <citation type="journal article" date="2010" name="Stand. Genomic Sci.">
        <title>Complete genome sequence of Spirochaeta smaragdinae type strain (SEBR 4228).</title>
        <authorList>
            <person name="Mavromatis K."/>
            <person name="Yasawong M."/>
            <person name="Chertkov O."/>
            <person name="Lapidus A."/>
            <person name="Lucas S."/>
            <person name="Nolan M."/>
            <person name="Del Rio T.G."/>
            <person name="Tice H."/>
            <person name="Cheng J.F."/>
            <person name="Pitluck S."/>
            <person name="Liolios K."/>
            <person name="Ivanova N."/>
            <person name="Tapia R."/>
            <person name="Han C."/>
            <person name="Bruce D."/>
            <person name="Goodwin L."/>
            <person name="Pati A."/>
            <person name="Chen A."/>
            <person name="Palaniappan K."/>
            <person name="Land M."/>
            <person name="Hauser L."/>
            <person name="Chang Y.J."/>
            <person name="Jeffries C.D."/>
            <person name="Detter J.C."/>
            <person name="Rohde M."/>
            <person name="Brambilla E."/>
            <person name="Spring S."/>
            <person name="Goker M."/>
            <person name="Sikorski J."/>
            <person name="Woyke T."/>
            <person name="Bristow J."/>
            <person name="Eisen J.A."/>
            <person name="Markowitz V."/>
            <person name="Hugenholtz P."/>
            <person name="Klenk H.P."/>
            <person name="Kyrpides N.C."/>
        </authorList>
    </citation>
    <scope>NUCLEOTIDE SEQUENCE [LARGE SCALE GENOMIC DNA]</scope>
    <source>
        <strain evidence="9">DSM 11293 / JCM 15392 / SEBR 4228</strain>
    </source>
</reference>
<dbReference type="Pfam" id="PF00575">
    <property type="entry name" value="S1"/>
    <property type="match status" value="5"/>
</dbReference>
<dbReference type="Proteomes" id="UP000002318">
    <property type="component" value="Chromosome"/>
</dbReference>
<dbReference type="EMBL" id="CP002116">
    <property type="protein sequence ID" value="ADK81178.1"/>
    <property type="molecule type" value="Genomic_DNA"/>
</dbReference>
<dbReference type="GO" id="GO:0003729">
    <property type="term" value="F:mRNA binding"/>
    <property type="evidence" value="ECO:0007669"/>
    <property type="project" value="TreeGrafter"/>
</dbReference>
<feature type="domain" description="S1 motif" evidence="7">
    <location>
        <begin position="373"/>
        <end position="443"/>
    </location>
</feature>
<evidence type="ECO:0000256" key="5">
    <source>
        <dbReference type="ARBA" id="ARBA00023274"/>
    </source>
</evidence>
<dbReference type="AlphaFoldDB" id="E1R2Z2"/>
<feature type="domain" description="S1 motif" evidence="7">
    <location>
        <begin position="201"/>
        <end position="269"/>
    </location>
</feature>
<proteinExistence type="inferred from homology"/>
<dbReference type="FunFam" id="2.40.50.140:FF:000011">
    <property type="entry name" value="30S ribosomal protein S1"/>
    <property type="match status" value="1"/>
</dbReference>
<dbReference type="PANTHER" id="PTHR10724:SF7">
    <property type="entry name" value="SMALL RIBOSOMAL SUBUNIT PROTEIN BS1C"/>
    <property type="match status" value="1"/>
</dbReference>
<dbReference type="PIRSF" id="PIRSF002111">
    <property type="entry name" value="RpsA"/>
    <property type="match status" value="1"/>
</dbReference>
<dbReference type="CDD" id="cd05687">
    <property type="entry name" value="S1_RPS1_repeat_ec1_hs1"/>
    <property type="match status" value="1"/>
</dbReference>
<evidence type="ECO:0000256" key="6">
    <source>
        <dbReference type="PIRNR" id="PIRNR002111"/>
    </source>
</evidence>
<feature type="domain" description="S1 motif" evidence="7">
    <location>
        <begin position="460"/>
        <end position="532"/>
    </location>
</feature>
<dbReference type="PANTHER" id="PTHR10724">
    <property type="entry name" value="30S RIBOSOMAL PROTEIN S1"/>
    <property type="match status" value="1"/>
</dbReference>
<dbReference type="eggNOG" id="COG1098">
    <property type="taxonomic scope" value="Bacteria"/>
</dbReference>
<feature type="domain" description="S1 motif" evidence="7">
    <location>
        <begin position="33"/>
        <end position="94"/>
    </location>
</feature>
<dbReference type="CDD" id="cd05688">
    <property type="entry name" value="S1_RPS1_repeat_ec3"/>
    <property type="match status" value="2"/>
</dbReference>
<evidence type="ECO:0000256" key="4">
    <source>
        <dbReference type="ARBA" id="ARBA00022980"/>
    </source>
</evidence>
<evidence type="ECO:0000313" key="9">
    <source>
        <dbReference type="Proteomes" id="UP000002318"/>
    </source>
</evidence>
<dbReference type="PROSITE" id="PS50126">
    <property type="entry name" value="S1"/>
    <property type="match status" value="6"/>
</dbReference>
<dbReference type="SMART" id="SM00316">
    <property type="entry name" value="S1"/>
    <property type="match status" value="6"/>
</dbReference>
<dbReference type="InterPro" id="IPR012340">
    <property type="entry name" value="NA-bd_OB-fold"/>
</dbReference>
<keyword evidence="4 6" id="KW-0689">Ribosomal protein</keyword>
<keyword evidence="5 6" id="KW-0687">Ribonucleoprotein</keyword>
<sequence length="571" mass="64185">MVVMTEKDSEKSTDIQASLQEEYLKSLEELEEGQLVEGSVIQVGPENVFVDVGYKSEGKIPLSEFETTPEIGDIVNVVLVRKEGKGGQVVVSKNKADVKLFWKELREAFDNEQPVEGTFDKVIKGGFEVDLGHGVRGFCPMSKTDVQRVENPDEYIGLKGKFLIDRLYSDNKLKIVLSRRGFMERDIAERKEKFFSETSIGDVVTGTVKSFTSFGAFIDLGGFDGLLHINDMSWGHVTRPKDYVKKGQEVELKVIKLDPEEQKINLSLKHFTPDPWLAFEAKYQVNDIVKGTVTKLTDFGAFIELEEGIEGLAHISELSWVKRINHPKEVLNIGDEVDVMILSYDIQQGRVSLGLKQVRPNPWDTIADSYPVGTRLTRKVVKITNAGAFVELEEGIDGFLHSDDLSWTRKIKNPGSVLKAGEEIDVVVISVDEESHRIRLGVKQLEEDPWQSLRKTYPKGSVIEGEITSVTDFGVFVRVPGGIEGLINKFNLTQPGEEVSDEVLSRFSPGEKITCLVTDINPHSQRLSLSIREYQRNLQRKEISKYIHDEDEETTVTFADILKEKGDSLDS</sequence>
<dbReference type="CDD" id="cd04465">
    <property type="entry name" value="S1_RPS1_repeat_ec2_hs2"/>
    <property type="match status" value="1"/>
</dbReference>
<comment type="function">
    <text evidence="6">Binds mRNA; thus facilitating recognition of the initiation point. It is needed to translate mRNA with a short Shine-Dalgarno (SD) purine-rich sequence.</text>
</comment>
<dbReference type="InterPro" id="IPR003029">
    <property type="entry name" value="S1_domain"/>
</dbReference>
<organism evidence="8 9">
    <name type="scientific">Sediminispirochaeta smaragdinae (strain DSM 11293 / JCM 15392 / SEBR 4228)</name>
    <name type="common">Spirochaeta smaragdinae</name>
    <dbReference type="NCBI Taxonomy" id="573413"/>
    <lineage>
        <taxon>Bacteria</taxon>
        <taxon>Pseudomonadati</taxon>
        <taxon>Spirochaetota</taxon>
        <taxon>Spirochaetia</taxon>
        <taxon>Spirochaetales</taxon>
        <taxon>Spirochaetaceae</taxon>
        <taxon>Sediminispirochaeta</taxon>
    </lineage>
</organism>
<protein>
    <recommendedName>
        <fullName evidence="6">30S ribosomal protein S1</fullName>
    </recommendedName>
</protein>
<evidence type="ECO:0000259" key="7">
    <source>
        <dbReference type="PROSITE" id="PS50126"/>
    </source>
</evidence>
<name>E1R2Z2_SEDSS</name>
<evidence type="ECO:0000256" key="1">
    <source>
        <dbReference type="ARBA" id="ARBA00006767"/>
    </source>
</evidence>
<dbReference type="Gene3D" id="2.40.50.140">
    <property type="entry name" value="Nucleic acid-binding proteins"/>
    <property type="match status" value="6"/>
</dbReference>
<evidence type="ECO:0000256" key="2">
    <source>
        <dbReference type="ARBA" id="ARBA00022737"/>
    </source>
</evidence>
<evidence type="ECO:0000256" key="3">
    <source>
        <dbReference type="ARBA" id="ARBA00022884"/>
    </source>
</evidence>
<comment type="similarity">
    <text evidence="1 6">Belongs to the bacterial ribosomal protein bS1 family.</text>
</comment>
<dbReference type="PRINTS" id="PR00681">
    <property type="entry name" value="RIBOSOMALS1"/>
</dbReference>